<feature type="domain" description="NAC" evidence="7">
    <location>
        <begin position="45"/>
        <end position="207"/>
    </location>
</feature>
<dbReference type="SUPFAM" id="SSF101941">
    <property type="entry name" value="NAC domain"/>
    <property type="match status" value="1"/>
</dbReference>
<dbReference type="InterPro" id="IPR003441">
    <property type="entry name" value="NAC-dom"/>
</dbReference>
<evidence type="ECO:0000256" key="6">
    <source>
        <dbReference type="SAM" id="MobiDB-lite"/>
    </source>
</evidence>
<proteinExistence type="predicted"/>
<reference evidence="8" key="1">
    <citation type="submission" date="2020-05" db="EMBL/GenBank/DDBJ databases">
        <title>WGS assembly of Panicum virgatum.</title>
        <authorList>
            <person name="Lovell J.T."/>
            <person name="Jenkins J."/>
            <person name="Shu S."/>
            <person name="Juenger T.E."/>
            <person name="Schmutz J."/>
        </authorList>
    </citation>
    <scope>NUCLEOTIDE SEQUENCE</scope>
    <source>
        <strain evidence="8">AP13</strain>
    </source>
</reference>
<organism evidence="8 9">
    <name type="scientific">Panicum virgatum</name>
    <name type="common">Blackwell switchgrass</name>
    <dbReference type="NCBI Taxonomy" id="38727"/>
    <lineage>
        <taxon>Eukaryota</taxon>
        <taxon>Viridiplantae</taxon>
        <taxon>Streptophyta</taxon>
        <taxon>Embryophyta</taxon>
        <taxon>Tracheophyta</taxon>
        <taxon>Spermatophyta</taxon>
        <taxon>Magnoliopsida</taxon>
        <taxon>Liliopsida</taxon>
        <taxon>Poales</taxon>
        <taxon>Poaceae</taxon>
        <taxon>PACMAD clade</taxon>
        <taxon>Panicoideae</taxon>
        <taxon>Panicodae</taxon>
        <taxon>Paniceae</taxon>
        <taxon>Panicinae</taxon>
        <taxon>Panicum</taxon>
        <taxon>Panicum sect. Hiantes</taxon>
    </lineage>
</organism>
<dbReference type="Pfam" id="PF02365">
    <property type="entry name" value="NAM"/>
    <property type="match status" value="1"/>
</dbReference>
<dbReference type="InterPro" id="IPR036093">
    <property type="entry name" value="NAC_dom_sf"/>
</dbReference>
<evidence type="ECO:0000256" key="2">
    <source>
        <dbReference type="ARBA" id="ARBA00023015"/>
    </source>
</evidence>
<keyword evidence="4" id="KW-0804">Transcription</keyword>
<keyword evidence="9" id="KW-1185">Reference proteome</keyword>
<dbReference type="PANTHER" id="PTHR31989">
    <property type="entry name" value="NAC DOMAIN-CONTAINING PROTEIN 82-RELATED"/>
    <property type="match status" value="1"/>
</dbReference>
<evidence type="ECO:0000256" key="4">
    <source>
        <dbReference type="ARBA" id="ARBA00023163"/>
    </source>
</evidence>
<dbReference type="OrthoDB" id="655701at2759"/>
<dbReference type="GO" id="GO:0005634">
    <property type="term" value="C:nucleus"/>
    <property type="evidence" value="ECO:0007669"/>
    <property type="project" value="UniProtKB-SubCell"/>
</dbReference>
<evidence type="ECO:0000256" key="1">
    <source>
        <dbReference type="ARBA" id="ARBA00004123"/>
    </source>
</evidence>
<keyword evidence="2" id="KW-0805">Transcription regulation</keyword>
<feature type="compositionally biased region" description="Basic and acidic residues" evidence="6">
    <location>
        <begin position="340"/>
        <end position="350"/>
    </location>
</feature>
<feature type="region of interest" description="Disordered" evidence="6">
    <location>
        <begin position="1"/>
        <end position="29"/>
    </location>
</feature>
<feature type="region of interest" description="Disordered" evidence="6">
    <location>
        <begin position="225"/>
        <end position="325"/>
    </location>
</feature>
<dbReference type="PROSITE" id="PS51005">
    <property type="entry name" value="NAC"/>
    <property type="match status" value="1"/>
</dbReference>
<feature type="compositionally biased region" description="Low complexity" evidence="6">
    <location>
        <begin position="303"/>
        <end position="322"/>
    </location>
</feature>
<dbReference type="AlphaFoldDB" id="A0A8T0RWG1"/>
<evidence type="ECO:0000259" key="7">
    <source>
        <dbReference type="PROSITE" id="PS51005"/>
    </source>
</evidence>
<evidence type="ECO:0000256" key="3">
    <source>
        <dbReference type="ARBA" id="ARBA00023125"/>
    </source>
</evidence>
<evidence type="ECO:0000313" key="8">
    <source>
        <dbReference type="EMBL" id="KAG2590761.1"/>
    </source>
</evidence>
<feature type="region of interest" description="Disordered" evidence="6">
    <location>
        <begin position="337"/>
        <end position="371"/>
    </location>
</feature>
<dbReference type="GO" id="GO:0003677">
    <property type="term" value="F:DNA binding"/>
    <property type="evidence" value="ECO:0007669"/>
    <property type="project" value="UniProtKB-KW"/>
</dbReference>
<comment type="subcellular location">
    <subcellularLocation>
        <location evidence="1">Nucleus</location>
    </subcellularLocation>
</comment>
<dbReference type="EMBL" id="CM029046">
    <property type="protein sequence ID" value="KAG2590761.1"/>
    <property type="molecule type" value="Genomic_DNA"/>
</dbReference>
<sequence>MASQPVPIPTRIPPPPSLPPSPSPILPRPAATAMVRTPSAASKPPCAAFQSHPTDLELVNSYLRPFLETGEAAAFIHVGDVYAADPADLTRQFAPAVAQDGERAWYFFTPLRHKSVRGKRKARTVATGEGCWHNEAKSKPVYTAIHGKRQIGYRQSFSFVNKEGGSRVRTGWLMMELRILKDDAGQGARAEEENALGNIVLCKVYRSPRNPEPSGGVPAPALKEEEAADGDGESSAATADDVDDDDSSDAPGPTKKSDEPESSEATVAAPPGREEKAAGDEYSAEASAASPARKRKAPDDEGSGAAAAPRRASPGARAPPAAEIQCPHCGTHLAVTLKVSESKSETEIAKGEPGPGASDAAPRGEARGAAEKKVRFIQFL</sequence>
<accession>A0A8T0RWG1</accession>
<comment type="caution">
    <text evidence="8">The sequence shown here is derived from an EMBL/GenBank/DDBJ whole genome shotgun (WGS) entry which is preliminary data.</text>
</comment>
<keyword evidence="3" id="KW-0238">DNA-binding</keyword>
<feature type="compositionally biased region" description="Low complexity" evidence="6">
    <location>
        <begin position="280"/>
        <end position="291"/>
    </location>
</feature>
<evidence type="ECO:0000313" key="9">
    <source>
        <dbReference type="Proteomes" id="UP000823388"/>
    </source>
</evidence>
<protein>
    <recommendedName>
        <fullName evidence="7">NAC domain-containing protein</fullName>
    </recommendedName>
</protein>
<feature type="compositionally biased region" description="Pro residues" evidence="6">
    <location>
        <begin position="1"/>
        <end position="27"/>
    </location>
</feature>
<dbReference type="Proteomes" id="UP000823388">
    <property type="component" value="Chromosome 5N"/>
</dbReference>
<dbReference type="Gene3D" id="2.170.150.80">
    <property type="entry name" value="NAC domain"/>
    <property type="match status" value="1"/>
</dbReference>
<name>A0A8T0RWG1_PANVG</name>
<feature type="compositionally biased region" description="Basic and acidic residues" evidence="6">
    <location>
        <begin position="362"/>
        <end position="371"/>
    </location>
</feature>
<gene>
    <name evidence="8" type="ORF">PVAP13_5NG430300</name>
</gene>
<evidence type="ECO:0000256" key="5">
    <source>
        <dbReference type="ARBA" id="ARBA00023242"/>
    </source>
</evidence>
<dbReference type="GO" id="GO:0006355">
    <property type="term" value="P:regulation of DNA-templated transcription"/>
    <property type="evidence" value="ECO:0007669"/>
    <property type="project" value="InterPro"/>
</dbReference>
<keyword evidence="5" id="KW-0539">Nucleus</keyword>